<protein>
    <submittedName>
        <fullName evidence="3">Tpr domain protein in aerotolerance operon batb</fullName>
    </submittedName>
</protein>
<evidence type="ECO:0000313" key="4">
    <source>
        <dbReference type="Proteomes" id="UP001146793"/>
    </source>
</evidence>
<evidence type="ECO:0000313" key="3">
    <source>
        <dbReference type="EMBL" id="KAJ3439985.1"/>
    </source>
</evidence>
<sequence length="399" mass="46908">MGNIEIVKRDVHGENVKKYLNKIKNSREAIGILTKEFMIHDCNRKYVNFFGCGSKKEIFMYGSSIIKPRQDHLDMLTSKYIEQEVAQINIKNGVHDFYIEYSDISQNNGWAHVWVTSVLIEQNLLFQVIIRETTDPYNKSQNKNKKEEEEKEEKNEQEQEQEQEQGQEKNKEKAKKKKKKKSDESTSSTSSISDSKTVSNTNSKSNSEKDSDSEPKKNKQTTGVTKEKKGKKGMIKDKILPLKKMKKISQNLVNLNFEVVSEEESEEEEIDDFVFLNEKVEFILDTIDKVEMKNNKKEFSTTIKQSLEKIAKIYKDATNMRDQQIKKMSKRLQSDRMEYKNKYDKLELHFKRRLGGLESEQKSKENIEQENEIFQEKLERLTVLIKEQTDYQTQISKFI</sequence>
<feature type="coiled-coil region" evidence="1">
    <location>
        <begin position="329"/>
        <end position="384"/>
    </location>
</feature>
<feature type="region of interest" description="Disordered" evidence="2">
    <location>
        <begin position="137"/>
        <end position="236"/>
    </location>
</feature>
<organism evidence="3 4">
    <name type="scientific">Anaeramoeba flamelloides</name>
    <dbReference type="NCBI Taxonomy" id="1746091"/>
    <lineage>
        <taxon>Eukaryota</taxon>
        <taxon>Metamonada</taxon>
        <taxon>Anaeramoebidae</taxon>
        <taxon>Anaeramoeba</taxon>
    </lineage>
</organism>
<feature type="compositionally biased region" description="Basic and acidic residues" evidence="2">
    <location>
        <begin position="144"/>
        <end position="157"/>
    </location>
</feature>
<evidence type="ECO:0000256" key="1">
    <source>
        <dbReference type="SAM" id="Coils"/>
    </source>
</evidence>
<keyword evidence="1" id="KW-0175">Coiled coil</keyword>
<dbReference type="EMBL" id="JANTQA010000032">
    <property type="protein sequence ID" value="KAJ3439985.1"/>
    <property type="molecule type" value="Genomic_DNA"/>
</dbReference>
<proteinExistence type="predicted"/>
<dbReference type="AlphaFoldDB" id="A0AAV7ZFJ6"/>
<comment type="caution">
    <text evidence="3">The sequence shown here is derived from an EMBL/GenBank/DDBJ whole genome shotgun (WGS) entry which is preliminary data.</text>
</comment>
<feature type="compositionally biased region" description="Low complexity" evidence="2">
    <location>
        <begin position="185"/>
        <end position="205"/>
    </location>
</feature>
<feature type="compositionally biased region" description="Basic and acidic residues" evidence="2">
    <location>
        <begin position="206"/>
        <end position="217"/>
    </location>
</feature>
<gene>
    <name evidence="3" type="ORF">M0812_16031</name>
</gene>
<accession>A0AAV7ZFJ6</accession>
<evidence type="ECO:0000256" key="2">
    <source>
        <dbReference type="SAM" id="MobiDB-lite"/>
    </source>
</evidence>
<reference evidence="3" key="1">
    <citation type="submission" date="2022-08" db="EMBL/GenBank/DDBJ databases">
        <title>Novel sulphate-reducing endosymbionts in the free-living metamonad Anaeramoeba.</title>
        <authorList>
            <person name="Jerlstrom-Hultqvist J."/>
            <person name="Cepicka I."/>
            <person name="Gallot-Lavallee L."/>
            <person name="Salas-Leiva D."/>
            <person name="Curtis B.A."/>
            <person name="Zahonova K."/>
            <person name="Pipaliya S."/>
            <person name="Dacks J."/>
            <person name="Roger A.J."/>
        </authorList>
    </citation>
    <scope>NUCLEOTIDE SEQUENCE</scope>
    <source>
        <strain evidence="3">Busselton2</strain>
    </source>
</reference>
<dbReference type="Proteomes" id="UP001146793">
    <property type="component" value="Unassembled WGS sequence"/>
</dbReference>
<name>A0AAV7ZFJ6_9EUKA</name>